<feature type="compositionally biased region" description="Polar residues" evidence="1">
    <location>
        <begin position="237"/>
        <end position="250"/>
    </location>
</feature>
<feature type="compositionally biased region" description="Basic residues" evidence="1">
    <location>
        <begin position="618"/>
        <end position="633"/>
    </location>
</feature>
<accession>A0AA38H8K0</accession>
<comment type="caution">
    <text evidence="2">The sequence shown here is derived from an EMBL/GenBank/DDBJ whole genome shotgun (WGS) entry which is preliminary data.</text>
</comment>
<dbReference type="GeneID" id="77727882"/>
<organism evidence="2 3">
    <name type="scientific">Dioszegia hungarica</name>
    <dbReference type="NCBI Taxonomy" id="4972"/>
    <lineage>
        <taxon>Eukaryota</taxon>
        <taxon>Fungi</taxon>
        <taxon>Dikarya</taxon>
        <taxon>Basidiomycota</taxon>
        <taxon>Agaricomycotina</taxon>
        <taxon>Tremellomycetes</taxon>
        <taxon>Tremellales</taxon>
        <taxon>Bulleribasidiaceae</taxon>
        <taxon>Dioszegia</taxon>
    </lineage>
</organism>
<name>A0AA38H8K0_9TREE</name>
<feature type="compositionally biased region" description="Low complexity" evidence="1">
    <location>
        <begin position="39"/>
        <end position="48"/>
    </location>
</feature>
<feature type="compositionally biased region" description="Basic and acidic residues" evidence="1">
    <location>
        <begin position="641"/>
        <end position="652"/>
    </location>
</feature>
<feature type="region of interest" description="Disordered" evidence="1">
    <location>
        <begin position="32"/>
        <end position="85"/>
    </location>
</feature>
<feature type="region of interest" description="Disordered" evidence="1">
    <location>
        <begin position="176"/>
        <end position="214"/>
    </location>
</feature>
<evidence type="ECO:0000256" key="1">
    <source>
        <dbReference type="SAM" id="MobiDB-lite"/>
    </source>
</evidence>
<feature type="compositionally biased region" description="Low complexity" evidence="1">
    <location>
        <begin position="251"/>
        <end position="264"/>
    </location>
</feature>
<feature type="compositionally biased region" description="Low complexity" evidence="1">
    <location>
        <begin position="535"/>
        <end position="557"/>
    </location>
</feature>
<feature type="region of interest" description="Disordered" evidence="1">
    <location>
        <begin position="365"/>
        <end position="390"/>
    </location>
</feature>
<gene>
    <name evidence="2" type="ORF">MKK02DRAFT_33226</name>
</gene>
<keyword evidence="3" id="KW-1185">Reference proteome</keyword>
<feature type="compositionally biased region" description="Polar residues" evidence="1">
    <location>
        <begin position="375"/>
        <end position="387"/>
    </location>
</feature>
<feature type="region of interest" description="Disordered" evidence="1">
    <location>
        <begin position="611"/>
        <end position="709"/>
    </location>
</feature>
<reference evidence="2" key="1">
    <citation type="journal article" date="2022" name="G3 (Bethesda)">
        <title>High quality genome of the basidiomycete yeast Dioszegia hungarica PDD-24b-2 isolated from cloud water.</title>
        <authorList>
            <person name="Jarrige D."/>
            <person name="Haridas S."/>
            <person name="Bleykasten-Grosshans C."/>
            <person name="Joly M."/>
            <person name="Nadalig T."/>
            <person name="Sancelme M."/>
            <person name="Vuilleumier S."/>
            <person name="Grigoriev I.V."/>
            <person name="Amato P."/>
            <person name="Bringel F."/>
        </authorList>
    </citation>
    <scope>NUCLEOTIDE SEQUENCE</scope>
    <source>
        <strain evidence="2">PDD-24b-2</strain>
    </source>
</reference>
<protein>
    <submittedName>
        <fullName evidence="2">Uncharacterized protein</fullName>
    </submittedName>
</protein>
<dbReference type="RefSeq" id="XP_052945690.1">
    <property type="nucleotide sequence ID" value="XM_053088677.1"/>
</dbReference>
<dbReference type="AlphaFoldDB" id="A0AA38H8K0"/>
<feature type="region of interest" description="Disordered" evidence="1">
    <location>
        <begin position="530"/>
        <end position="578"/>
    </location>
</feature>
<evidence type="ECO:0000313" key="2">
    <source>
        <dbReference type="EMBL" id="KAI9635913.1"/>
    </source>
</evidence>
<feature type="compositionally biased region" description="Basic and acidic residues" evidence="1">
    <location>
        <begin position="684"/>
        <end position="709"/>
    </location>
</feature>
<feature type="compositionally biased region" description="Low complexity" evidence="1">
    <location>
        <begin position="454"/>
        <end position="463"/>
    </location>
</feature>
<feature type="region of interest" description="Disordered" evidence="1">
    <location>
        <begin position="283"/>
        <end position="318"/>
    </location>
</feature>
<feature type="compositionally biased region" description="Acidic residues" evidence="1">
    <location>
        <begin position="664"/>
        <end position="673"/>
    </location>
</feature>
<feature type="region of interest" description="Disordered" evidence="1">
    <location>
        <begin position="454"/>
        <end position="485"/>
    </location>
</feature>
<feature type="region of interest" description="Disordered" evidence="1">
    <location>
        <begin position="237"/>
        <end position="264"/>
    </location>
</feature>
<evidence type="ECO:0000313" key="3">
    <source>
        <dbReference type="Proteomes" id="UP001164286"/>
    </source>
</evidence>
<dbReference type="EMBL" id="JAKWFO010000005">
    <property type="protein sequence ID" value="KAI9635913.1"/>
    <property type="molecule type" value="Genomic_DNA"/>
</dbReference>
<sequence>MEADSGMDVAWCLTCSKRTRDARNTYCSDACREADSGATPSSSKIPITSPVPPALYPSSSVKSLDRRRSSASPTKPSAPRPPLATRAATFLPPASEADFAPVIPAGAPRDRRAFSFPSAPNSPPMLFPLREHRKSTVLPAFARREIVANMTPKSPGLTSVKEDGRRYKDILAKRLARSTGGANTPGTAPESVFLSTSESSDGEDDEPIKPVGITPPLLPVRAVSGGSATAQVSTLRSHLSLGRTNSLQTRSTSTSPVAAMVASSASSRSREDIISWARSINRRDGDEAEDDKPRGRPRTKRISSLAWLPPPSTEPLDDHVEEDEVVNDAGSTGLGTTPKGRIGSALAGLSGYGMGSIVKALTSVTSPSRPPALRKTTTPGRPGSSTADFAVTPSPAEVAKVAVVASTMPYDDGPSYMGGGTATLSTVSFSEAIDPSVVGTHDHVDIVTDDGAMSASSSNFARRSNGRAKLSSRKGSIGAVPPPLPERQNALVRPAASTTSALWNLSSYFTRFAPFAISSVISPYATAPIPPRTSQPPSQMSTVPTTVTSTALTSPEAEPAEPLPALRSRPDSPDSPAQQLVRSVPMDIAIPACSVSPEDVDIQANAHRSCVDRDRLRSSRSRARSRSRRRSRSRSSSAGRVLDRETRNEDLGKGVGMSNQGPDADADVSDEEGVADRRRRGRERGRGREVGDEKERGRGRGRDRSVKVI</sequence>
<proteinExistence type="predicted"/>
<dbReference type="Proteomes" id="UP001164286">
    <property type="component" value="Unassembled WGS sequence"/>
</dbReference>